<dbReference type="AlphaFoldDB" id="A0A318IWF6"/>
<dbReference type="OrthoDB" id="9937800at2"/>
<comment type="caution">
    <text evidence="1">The sequence shown here is derived from an EMBL/GenBank/DDBJ whole genome shotgun (WGS) entry which is preliminary data.</text>
</comment>
<evidence type="ECO:0000313" key="2">
    <source>
        <dbReference type="Proteomes" id="UP000248395"/>
    </source>
</evidence>
<reference evidence="1 2" key="1">
    <citation type="submission" date="2018-05" db="EMBL/GenBank/DDBJ databases">
        <title>Genomic Encyclopedia of Type Strains, Phase IV (KMG-IV): sequencing the most valuable type-strain genomes for metagenomic binning, comparative biology and taxonomic classification.</title>
        <authorList>
            <person name="Goeker M."/>
        </authorList>
    </citation>
    <scope>NUCLEOTIDE SEQUENCE [LARGE SCALE GENOMIC DNA]</scope>
    <source>
        <strain evidence="1 2">DSM 25134</strain>
    </source>
</reference>
<dbReference type="RefSeq" id="WP_059286281.1">
    <property type="nucleotide sequence ID" value="NZ_LNQU01000069.1"/>
</dbReference>
<gene>
    <name evidence="1" type="ORF">DFR38_1318</name>
</gene>
<sequence>MQHPRSPRHSGLFAFSVWQHLARFGTSKQLFFTSLSHGLGQDMIILAEVFVHIAPTRKLLIAYADPELVTKILKRAAMPPADPVQSPGN</sequence>
<protein>
    <submittedName>
        <fullName evidence="1">Uncharacterized protein</fullName>
    </submittedName>
</protein>
<evidence type="ECO:0000313" key="1">
    <source>
        <dbReference type="EMBL" id="PXX38860.1"/>
    </source>
</evidence>
<name>A0A318IWF6_9NEIS</name>
<accession>A0A318IWF6</accession>
<organism evidence="1 2">
    <name type="scientific">Aquitalea magnusonii</name>
    <dbReference type="NCBI Taxonomy" id="332411"/>
    <lineage>
        <taxon>Bacteria</taxon>
        <taxon>Pseudomonadati</taxon>
        <taxon>Pseudomonadota</taxon>
        <taxon>Betaproteobacteria</taxon>
        <taxon>Neisseriales</taxon>
        <taxon>Chromobacteriaceae</taxon>
        <taxon>Aquitalea</taxon>
    </lineage>
</organism>
<proteinExistence type="predicted"/>
<dbReference type="EMBL" id="QJKC01000031">
    <property type="protein sequence ID" value="PXX38860.1"/>
    <property type="molecule type" value="Genomic_DNA"/>
</dbReference>
<dbReference type="Proteomes" id="UP000248395">
    <property type="component" value="Unassembled WGS sequence"/>
</dbReference>
<keyword evidence="2" id="KW-1185">Reference proteome</keyword>